<evidence type="ECO:0008006" key="6">
    <source>
        <dbReference type="Google" id="ProtNLM"/>
    </source>
</evidence>
<proteinExistence type="inferred from homology"/>
<evidence type="ECO:0000313" key="4">
    <source>
        <dbReference type="EMBL" id="KAL3688446.1"/>
    </source>
</evidence>
<dbReference type="AlphaFoldDB" id="A0ABD3HC47"/>
<evidence type="ECO:0000256" key="1">
    <source>
        <dbReference type="ARBA" id="ARBA00010838"/>
    </source>
</evidence>
<dbReference type="InterPro" id="IPR001360">
    <property type="entry name" value="Glyco_hydro_1"/>
</dbReference>
<reference evidence="4 5" key="1">
    <citation type="submission" date="2024-09" db="EMBL/GenBank/DDBJ databases">
        <title>Chromosome-scale assembly of Riccia sorocarpa.</title>
        <authorList>
            <person name="Paukszto L."/>
        </authorList>
    </citation>
    <scope>NUCLEOTIDE SEQUENCE [LARGE SCALE GENOMIC DNA]</scope>
    <source>
        <strain evidence="4">LP-2024</strain>
        <tissue evidence="4">Aerial parts of the thallus</tissue>
    </source>
</reference>
<keyword evidence="2" id="KW-0378">Hydrolase</keyword>
<sequence>MEQGNRLGFHVVTKSEYLARVIDQFSDLPVPEISNAVVEKRSVGRPKIKPLLEEVLGKHLIPVSSSDEDVKEISKSEMPRTSGKRPCRYQNWFTEADWPLIDEALRASCFRPREAIRSLCTRYRELSGKSRFDSLAESTIRGWLVGGFSKQYTDKVKRAVASIERAESSLTHSIMRPGQRAMPSTSMPSAKKRGFLVFLTLPFFRLIFAHSQSRIMDYQNAACVNEADLSTAEFTSDLHRSDFPKSFVFGTATSAFQVEGATDEGGRGLTVWDEFTHTPGKIVDNTTAEVAVDQYHRYKEDIELIKDLNMDAYRFSIAWSRIIPDGIGRSVNMEGIAYYNRVIDALVEKGMTPYVTLYHWDLPLTLQDKLGGWTNREIVEHFAFYAETCFASFGDRVKHWITFNEPTQFCVNGYGMGVHAPGRTSDRTLSAEGDSSAEPYLAGHNVLISHATVVEIYRSKYKPEQGGSIGFTVDCEWAEPLSNSTEDKEAAERRLAFQLGWWLDPIFFGDYPVQMRQNVGDRLPHFTEEEKLLLRDSLDFIGLNHYTTRWVTSQPLPSNPAERHYWVDQGILTTAEKDGVLIGEQAHSLWLYIVPWGIQRLIEYVSETYKAPIYICENGVDEFNDPALTVSNFEKDSRRVKYYQEYLKHVHRAIENGADVRAYFAWSLLDNFEWAQGYTSRFGVYYVDYSTLIRLPKDSARWFSKFLEPKVANPCL</sequence>
<gene>
    <name evidence="4" type="ORF">R1sor_014755</name>
</gene>
<dbReference type="Proteomes" id="UP001633002">
    <property type="component" value="Unassembled WGS sequence"/>
</dbReference>
<evidence type="ECO:0000256" key="3">
    <source>
        <dbReference type="RuleBase" id="RU003690"/>
    </source>
</evidence>
<keyword evidence="5" id="KW-1185">Reference proteome</keyword>
<dbReference type="Gene3D" id="3.20.20.80">
    <property type="entry name" value="Glycosidases"/>
    <property type="match status" value="1"/>
</dbReference>
<comment type="caution">
    <text evidence="4">The sequence shown here is derived from an EMBL/GenBank/DDBJ whole genome shotgun (WGS) entry which is preliminary data.</text>
</comment>
<protein>
    <recommendedName>
        <fullName evidence="6">Beta-glucosidase</fullName>
    </recommendedName>
</protein>
<dbReference type="Pfam" id="PF00232">
    <property type="entry name" value="Glyco_hydro_1"/>
    <property type="match status" value="1"/>
</dbReference>
<dbReference type="EMBL" id="JBJQOH010000004">
    <property type="protein sequence ID" value="KAL3688446.1"/>
    <property type="molecule type" value="Genomic_DNA"/>
</dbReference>
<dbReference type="InterPro" id="IPR033132">
    <property type="entry name" value="GH_1_N_CS"/>
</dbReference>
<dbReference type="PANTHER" id="PTHR10353">
    <property type="entry name" value="GLYCOSYL HYDROLASE"/>
    <property type="match status" value="1"/>
</dbReference>
<dbReference type="GO" id="GO:0004553">
    <property type="term" value="F:hydrolase activity, hydrolyzing O-glycosyl compounds"/>
    <property type="evidence" value="ECO:0007669"/>
    <property type="project" value="UniProtKB-ARBA"/>
</dbReference>
<evidence type="ECO:0000256" key="2">
    <source>
        <dbReference type="ARBA" id="ARBA00022801"/>
    </source>
</evidence>
<dbReference type="PROSITE" id="PS00653">
    <property type="entry name" value="GLYCOSYL_HYDROL_F1_2"/>
    <property type="match status" value="1"/>
</dbReference>
<organism evidence="4 5">
    <name type="scientific">Riccia sorocarpa</name>
    <dbReference type="NCBI Taxonomy" id="122646"/>
    <lineage>
        <taxon>Eukaryota</taxon>
        <taxon>Viridiplantae</taxon>
        <taxon>Streptophyta</taxon>
        <taxon>Embryophyta</taxon>
        <taxon>Marchantiophyta</taxon>
        <taxon>Marchantiopsida</taxon>
        <taxon>Marchantiidae</taxon>
        <taxon>Marchantiales</taxon>
        <taxon>Ricciaceae</taxon>
        <taxon>Riccia</taxon>
    </lineage>
</organism>
<dbReference type="SUPFAM" id="SSF51445">
    <property type="entry name" value="(Trans)glycosidases"/>
    <property type="match status" value="1"/>
</dbReference>
<comment type="similarity">
    <text evidence="1 3">Belongs to the glycosyl hydrolase 1 family.</text>
</comment>
<dbReference type="PANTHER" id="PTHR10353:SF310">
    <property type="entry name" value="BETA-GLUCOSIDASE 42"/>
    <property type="match status" value="1"/>
</dbReference>
<dbReference type="InterPro" id="IPR017853">
    <property type="entry name" value="GH"/>
</dbReference>
<evidence type="ECO:0000313" key="5">
    <source>
        <dbReference type="Proteomes" id="UP001633002"/>
    </source>
</evidence>
<dbReference type="PRINTS" id="PR00131">
    <property type="entry name" value="GLHYDRLASE1"/>
</dbReference>
<accession>A0ABD3HC47</accession>
<name>A0ABD3HC47_9MARC</name>
<dbReference type="FunFam" id="3.20.20.80:FF:000020">
    <property type="entry name" value="Beta-glucosidase 12"/>
    <property type="match status" value="1"/>
</dbReference>